<evidence type="ECO:0000256" key="1">
    <source>
        <dbReference type="ARBA" id="ARBA00005417"/>
    </source>
</evidence>
<dbReference type="Pfam" id="PF00005">
    <property type="entry name" value="ABC_tran"/>
    <property type="match status" value="1"/>
</dbReference>
<evidence type="ECO:0000256" key="3">
    <source>
        <dbReference type="ARBA" id="ARBA00022741"/>
    </source>
</evidence>
<keyword evidence="2" id="KW-0813">Transport</keyword>
<dbReference type="SMART" id="SM00382">
    <property type="entry name" value="AAA"/>
    <property type="match status" value="1"/>
</dbReference>
<keyword evidence="3" id="KW-0547">Nucleotide-binding</keyword>
<dbReference type="Proteomes" id="UP000250369">
    <property type="component" value="Unassembled WGS sequence"/>
</dbReference>
<dbReference type="CDD" id="cd03264">
    <property type="entry name" value="ABC_drug_resistance_like"/>
    <property type="match status" value="1"/>
</dbReference>
<evidence type="ECO:0000259" key="5">
    <source>
        <dbReference type="PROSITE" id="PS50893"/>
    </source>
</evidence>
<dbReference type="InterPro" id="IPR027417">
    <property type="entry name" value="P-loop_NTPase"/>
</dbReference>
<proteinExistence type="inferred from homology"/>
<dbReference type="InterPro" id="IPR003593">
    <property type="entry name" value="AAA+_ATPase"/>
</dbReference>
<dbReference type="PROSITE" id="PS00211">
    <property type="entry name" value="ABC_TRANSPORTER_1"/>
    <property type="match status" value="1"/>
</dbReference>
<evidence type="ECO:0000256" key="2">
    <source>
        <dbReference type="ARBA" id="ARBA00022448"/>
    </source>
</evidence>
<dbReference type="SUPFAM" id="SSF52540">
    <property type="entry name" value="P-loop containing nucleoside triphosphate hydrolases"/>
    <property type="match status" value="1"/>
</dbReference>
<comment type="caution">
    <text evidence="6">The sequence shown here is derived from an EMBL/GenBank/DDBJ whole genome shotgun (WGS) entry which is preliminary data.</text>
</comment>
<dbReference type="PROSITE" id="PS50893">
    <property type="entry name" value="ABC_TRANSPORTER_2"/>
    <property type="match status" value="1"/>
</dbReference>
<dbReference type="EMBL" id="QMFB01000005">
    <property type="protein sequence ID" value="RAV21137.1"/>
    <property type="molecule type" value="Genomic_DNA"/>
</dbReference>
<sequence length="300" mass="33449">MELELRNIQHQYGKKRILQNLSLTLTPGVYGLLGPNGTGKTTLMRIIADVLYPTSGQVLLNGQDKNKIGDLYRAQIGYLPQDLGMYSHFTARKFLYFIAALKGLSKEEAGERIQSLAKIVNLSGQLDVKCGKYSGGMKRRLGIVQALLNNPRILILDEPTVGLDPMERVRFRNLISEISGDRIVILSTHIVPDIDHIAKRVFLMGQGSILRQGTIKELLSEVQGEVWQVVVPGRLLAQIEEKGTVVNMLQLDSGLELRVVGKQAPHPDAIQVAPCLEDVYMSYFRSPDTEKTPLKETSFR</sequence>
<organism evidence="6 7">
    <name type="scientific">Paenibacillus contaminans</name>
    <dbReference type="NCBI Taxonomy" id="450362"/>
    <lineage>
        <taxon>Bacteria</taxon>
        <taxon>Bacillati</taxon>
        <taxon>Bacillota</taxon>
        <taxon>Bacilli</taxon>
        <taxon>Bacillales</taxon>
        <taxon>Paenibacillaceae</taxon>
        <taxon>Paenibacillus</taxon>
    </lineage>
</organism>
<reference evidence="6 7" key="1">
    <citation type="journal article" date="2009" name="Int. J. Syst. Evol. Microbiol.">
        <title>Paenibacillus contaminans sp. nov., isolated from a contaminated laboratory plate.</title>
        <authorList>
            <person name="Chou J.H."/>
            <person name="Lee J.H."/>
            <person name="Lin M.C."/>
            <person name="Chang P.S."/>
            <person name="Arun A.B."/>
            <person name="Young C.C."/>
            <person name="Chen W.M."/>
        </authorList>
    </citation>
    <scope>NUCLEOTIDE SEQUENCE [LARGE SCALE GENOMIC DNA]</scope>
    <source>
        <strain evidence="6 7">CKOBP-6</strain>
    </source>
</reference>
<feature type="domain" description="ABC transporter" evidence="5">
    <location>
        <begin position="3"/>
        <end position="231"/>
    </location>
</feature>
<evidence type="ECO:0000256" key="4">
    <source>
        <dbReference type="ARBA" id="ARBA00022840"/>
    </source>
</evidence>
<dbReference type="Gene3D" id="3.40.50.300">
    <property type="entry name" value="P-loop containing nucleotide triphosphate hydrolases"/>
    <property type="match status" value="1"/>
</dbReference>
<gene>
    <name evidence="6" type="ORF">DQG23_10750</name>
</gene>
<keyword evidence="4 6" id="KW-0067">ATP-binding</keyword>
<comment type="similarity">
    <text evidence="1">Belongs to the ABC transporter superfamily.</text>
</comment>
<dbReference type="PANTHER" id="PTHR43335">
    <property type="entry name" value="ABC TRANSPORTER, ATP-BINDING PROTEIN"/>
    <property type="match status" value="1"/>
</dbReference>
<dbReference type="AlphaFoldDB" id="A0A329MT41"/>
<dbReference type="GO" id="GO:0005524">
    <property type="term" value="F:ATP binding"/>
    <property type="evidence" value="ECO:0007669"/>
    <property type="project" value="UniProtKB-KW"/>
</dbReference>
<name>A0A329MT41_9BACL</name>
<dbReference type="InterPro" id="IPR017871">
    <property type="entry name" value="ABC_transporter-like_CS"/>
</dbReference>
<dbReference type="OrthoDB" id="9804819at2"/>
<evidence type="ECO:0000313" key="7">
    <source>
        <dbReference type="Proteomes" id="UP000250369"/>
    </source>
</evidence>
<accession>A0A329MT41</accession>
<evidence type="ECO:0000313" key="6">
    <source>
        <dbReference type="EMBL" id="RAV21137.1"/>
    </source>
</evidence>
<dbReference type="RefSeq" id="WP_113030839.1">
    <property type="nucleotide sequence ID" value="NZ_QMFB01000005.1"/>
</dbReference>
<dbReference type="GO" id="GO:0016887">
    <property type="term" value="F:ATP hydrolysis activity"/>
    <property type="evidence" value="ECO:0007669"/>
    <property type="project" value="InterPro"/>
</dbReference>
<dbReference type="InterPro" id="IPR003439">
    <property type="entry name" value="ABC_transporter-like_ATP-bd"/>
</dbReference>
<keyword evidence="7" id="KW-1185">Reference proteome</keyword>
<protein>
    <submittedName>
        <fullName evidence="6">ABC transporter ATP-binding protein</fullName>
    </submittedName>
</protein>
<dbReference type="PANTHER" id="PTHR43335:SF2">
    <property type="entry name" value="ABC TRANSPORTER, ATP-BINDING PROTEIN"/>
    <property type="match status" value="1"/>
</dbReference>